<feature type="chain" id="PRO_5010281888" evidence="1">
    <location>
        <begin position="46"/>
        <end position="120"/>
    </location>
</feature>
<keyword evidence="1" id="KW-0732">Signal</keyword>
<feature type="signal peptide" evidence="1">
    <location>
        <begin position="1"/>
        <end position="45"/>
    </location>
</feature>
<dbReference type="AlphaFoldDB" id="A0A1H5EA53"/>
<accession>A0A1H5EA53</accession>
<reference evidence="3" key="1">
    <citation type="submission" date="2016-10" db="EMBL/GenBank/DDBJ databases">
        <authorList>
            <person name="Varghese N."/>
        </authorList>
    </citation>
    <scope>NUCLEOTIDE SEQUENCE [LARGE SCALE GENOMIC DNA]</scope>
    <source>
        <strain evidence="3">DSM 44719</strain>
    </source>
</reference>
<dbReference type="RefSeq" id="WP_073366641.1">
    <property type="nucleotide sequence ID" value="NZ_FNTL01000004.1"/>
</dbReference>
<gene>
    <name evidence="2" type="ORF">SAMN04490220_5886</name>
</gene>
<proteinExistence type="predicted"/>
<dbReference type="PROSITE" id="PS51318">
    <property type="entry name" value="TAT"/>
    <property type="match status" value="1"/>
</dbReference>
<organism evidence="2 3">
    <name type="scientific">Rhodococcus jostii</name>
    <dbReference type="NCBI Taxonomy" id="132919"/>
    <lineage>
        <taxon>Bacteria</taxon>
        <taxon>Bacillati</taxon>
        <taxon>Actinomycetota</taxon>
        <taxon>Actinomycetes</taxon>
        <taxon>Mycobacteriales</taxon>
        <taxon>Nocardiaceae</taxon>
        <taxon>Rhodococcus</taxon>
    </lineage>
</organism>
<sequence length="120" mass="12608">MIRNITVRTPADTTSSRWRQIAASALIAAAAAVSTMAVTAPAAQAATFQDTCVAHPGAYASGAVLGVYATKRIGNDREESCKVYDAQNKLLGTTYQTNYGFYGKQAQGPGQINPPAQSPR</sequence>
<dbReference type="Proteomes" id="UP000183407">
    <property type="component" value="Unassembled WGS sequence"/>
</dbReference>
<evidence type="ECO:0000256" key="1">
    <source>
        <dbReference type="SAM" id="SignalP"/>
    </source>
</evidence>
<name>A0A1H5EA53_RHOJO</name>
<evidence type="ECO:0000313" key="3">
    <source>
        <dbReference type="Proteomes" id="UP000183407"/>
    </source>
</evidence>
<dbReference type="InterPro" id="IPR006311">
    <property type="entry name" value="TAT_signal"/>
</dbReference>
<dbReference type="EMBL" id="FNTL01000004">
    <property type="protein sequence ID" value="SED87936.1"/>
    <property type="molecule type" value="Genomic_DNA"/>
</dbReference>
<evidence type="ECO:0000313" key="2">
    <source>
        <dbReference type="EMBL" id="SED87936.1"/>
    </source>
</evidence>
<protein>
    <submittedName>
        <fullName evidence="2">Uncharacterized protein</fullName>
    </submittedName>
</protein>